<dbReference type="RefSeq" id="WP_114367070.1">
    <property type="nucleotide sequence ID" value="NZ_QPEX01000010.1"/>
</dbReference>
<name>A0A368KWK3_9BACT</name>
<reference evidence="2 3" key="1">
    <citation type="submission" date="2018-07" db="EMBL/GenBank/DDBJ databases">
        <title>Comparative genomes isolates from brazilian mangrove.</title>
        <authorList>
            <person name="De Araujo J.E."/>
            <person name="Taketani R.G."/>
            <person name="Silva M.C.P."/>
            <person name="Lourenco M.V."/>
            <person name="Oliveira V.M."/>
            <person name="Andreote F.D."/>
        </authorList>
    </citation>
    <scope>NUCLEOTIDE SEQUENCE [LARGE SCALE GENOMIC DNA]</scope>
    <source>
        <strain evidence="2 3">HEX PRIS-MGV</strain>
    </source>
</reference>
<sequence length="348" mass="39325">MSDNRITELAQTNIGDCDLEWLKQALQSAIELEFFTIPPYLMAFWSVKDHRHPVAVAIREVLVEEMLHMSLACNMLASIGGTPRIFDSKVIPRYPSPMPGGVKPLLSVSLQGLSKQALGVFMKIEEPETDIAHLETVRQKENFARIGEFYDKIKLVFENVDPPFNREGQIEAYFGESQQPNGKYIPKNIGSIEDVEAAIDLIKDQGEGTSESVKDDETDELAHYYRFKEVAVGRKLIQADDGRWVHQGPEVHLPDCWPVAEIPPGGYQQDEVPAEIWDKMLQFDLAYTRMLKHLALAWSTSSHASLNQAIATMMADLPRLAIEIMQVPIHNQPFNYGPCFRLVDEESD</sequence>
<protein>
    <recommendedName>
        <fullName evidence="1">Iminophenyl-pyruvate dimer synthase domain-containing protein</fullName>
    </recommendedName>
</protein>
<evidence type="ECO:0000313" key="2">
    <source>
        <dbReference type="EMBL" id="RCS54005.1"/>
    </source>
</evidence>
<dbReference type="Proteomes" id="UP000253562">
    <property type="component" value="Unassembled WGS sequence"/>
</dbReference>
<accession>A0A368KWK3</accession>
<evidence type="ECO:0000313" key="3">
    <source>
        <dbReference type="Proteomes" id="UP000253562"/>
    </source>
</evidence>
<dbReference type="Gene3D" id="1.20.1260.10">
    <property type="match status" value="1"/>
</dbReference>
<evidence type="ECO:0000259" key="1">
    <source>
        <dbReference type="Pfam" id="PF12902"/>
    </source>
</evidence>
<gene>
    <name evidence="2" type="ORF">DTL42_02285</name>
</gene>
<organism evidence="2 3">
    <name type="scientific">Bremerella cremea</name>
    <dbReference type="NCBI Taxonomy" id="1031537"/>
    <lineage>
        <taxon>Bacteria</taxon>
        <taxon>Pseudomonadati</taxon>
        <taxon>Planctomycetota</taxon>
        <taxon>Planctomycetia</taxon>
        <taxon>Pirellulales</taxon>
        <taxon>Pirellulaceae</taxon>
        <taxon>Bremerella</taxon>
    </lineage>
</organism>
<feature type="domain" description="Iminophenyl-pyruvate dimer synthase" evidence="1">
    <location>
        <begin position="26"/>
        <end position="230"/>
    </location>
</feature>
<dbReference type="PANTHER" id="PTHR34400:SF4">
    <property type="entry name" value="MEMBRANE PROTEIN"/>
    <property type="match status" value="1"/>
</dbReference>
<dbReference type="Pfam" id="PF12902">
    <property type="entry name" value="Ferritin-like"/>
    <property type="match status" value="1"/>
</dbReference>
<dbReference type="AlphaFoldDB" id="A0A368KWK3"/>
<comment type="caution">
    <text evidence="2">The sequence shown here is derived from an EMBL/GenBank/DDBJ whole genome shotgun (WGS) entry which is preliminary data.</text>
</comment>
<dbReference type="EMBL" id="QPEX01000010">
    <property type="protein sequence ID" value="RCS54005.1"/>
    <property type="molecule type" value="Genomic_DNA"/>
</dbReference>
<dbReference type="PANTHER" id="PTHR34400">
    <property type="match status" value="1"/>
</dbReference>
<dbReference type="InterPro" id="IPR012347">
    <property type="entry name" value="Ferritin-like"/>
</dbReference>
<dbReference type="InterPro" id="IPR026820">
    <property type="entry name" value="VioB/RebD_dom"/>
</dbReference>
<dbReference type="SUPFAM" id="SSF47240">
    <property type="entry name" value="Ferritin-like"/>
    <property type="match status" value="1"/>
</dbReference>
<dbReference type="OrthoDB" id="9795032at2"/>
<dbReference type="InterPro" id="IPR009078">
    <property type="entry name" value="Ferritin-like_SF"/>
</dbReference>
<proteinExistence type="predicted"/>